<dbReference type="InterPro" id="IPR000595">
    <property type="entry name" value="cNMP-bd_dom"/>
</dbReference>
<protein>
    <submittedName>
        <fullName evidence="6">Crp/Fnr family transcriptional regulator</fullName>
    </submittedName>
</protein>
<sequence length="228" mass="24756">MKKYLEILLRSPLFRGITAEELERLLPCLGGGVRHYPAGAAILLAGSPAGQMGLVLSGRARVVREEFSGSRSLLAELEPGELFAETFACAPALPGGLPVSVLAVEDCDVLLLSLGRVVGVCANACPFHTRLVQNLLGVLAEKNLALNRRMLHLSRRSTREKLLSYLSEQAALAGGRSFSIPFGRQELADYLCVERSAMSAVLSRLRAEGVLETNRNQFRLLCLPEEEL</sequence>
<dbReference type="Proteomes" id="UP000886824">
    <property type="component" value="Unassembled WGS sequence"/>
</dbReference>
<keyword evidence="2" id="KW-0238">DNA-binding</keyword>
<evidence type="ECO:0000256" key="3">
    <source>
        <dbReference type="ARBA" id="ARBA00023163"/>
    </source>
</evidence>
<dbReference type="Pfam" id="PF13545">
    <property type="entry name" value="HTH_Crp_2"/>
    <property type="match status" value="1"/>
</dbReference>
<dbReference type="AlphaFoldDB" id="A0A9D2CE66"/>
<dbReference type="GO" id="GO:0003700">
    <property type="term" value="F:DNA-binding transcription factor activity"/>
    <property type="evidence" value="ECO:0007669"/>
    <property type="project" value="TreeGrafter"/>
</dbReference>
<proteinExistence type="predicted"/>
<dbReference type="PROSITE" id="PS50042">
    <property type="entry name" value="CNMP_BINDING_3"/>
    <property type="match status" value="1"/>
</dbReference>
<dbReference type="CDD" id="cd00038">
    <property type="entry name" value="CAP_ED"/>
    <property type="match status" value="1"/>
</dbReference>
<evidence type="ECO:0000256" key="2">
    <source>
        <dbReference type="ARBA" id="ARBA00023125"/>
    </source>
</evidence>
<dbReference type="PROSITE" id="PS51063">
    <property type="entry name" value="HTH_CRP_2"/>
    <property type="match status" value="1"/>
</dbReference>
<dbReference type="PANTHER" id="PTHR24567">
    <property type="entry name" value="CRP FAMILY TRANSCRIPTIONAL REGULATORY PROTEIN"/>
    <property type="match status" value="1"/>
</dbReference>
<dbReference type="InterPro" id="IPR018490">
    <property type="entry name" value="cNMP-bd_dom_sf"/>
</dbReference>
<evidence type="ECO:0000259" key="4">
    <source>
        <dbReference type="PROSITE" id="PS50042"/>
    </source>
</evidence>
<dbReference type="InterPro" id="IPR012318">
    <property type="entry name" value="HTH_CRP"/>
</dbReference>
<name>A0A9D2CE66_9FIRM</name>
<feature type="domain" description="Cyclic nucleotide-binding" evidence="4">
    <location>
        <begin position="13"/>
        <end position="85"/>
    </location>
</feature>
<dbReference type="InterPro" id="IPR050397">
    <property type="entry name" value="Env_Response_Regulators"/>
</dbReference>
<evidence type="ECO:0000256" key="1">
    <source>
        <dbReference type="ARBA" id="ARBA00023015"/>
    </source>
</evidence>
<dbReference type="GO" id="GO:0005829">
    <property type="term" value="C:cytosol"/>
    <property type="evidence" value="ECO:0007669"/>
    <property type="project" value="TreeGrafter"/>
</dbReference>
<dbReference type="EMBL" id="DXCX01000046">
    <property type="protein sequence ID" value="HIY73184.1"/>
    <property type="molecule type" value="Genomic_DNA"/>
</dbReference>
<dbReference type="PANTHER" id="PTHR24567:SF26">
    <property type="entry name" value="REGULATORY PROTEIN YEIL"/>
    <property type="match status" value="1"/>
</dbReference>
<dbReference type="InterPro" id="IPR036390">
    <property type="entry name" value="WH_DNA-bd_sf"/>
</dbReference>
<keyword evidence="1" id="KW-0805">Transcription regulation</keyword>
<dbReference type="Pfam" id="PF00027">
    <property type="entry name" value="cNMP_binding"/>
    <property type="match status" value="1"/>
</dbReference>
<evidence type="ECO:0000313" key="6">
    <source>
        <dbReference type="EMBL" id="HIY73184.1"/>
    </source>
</evidence>
<evidence type="ECO:0000259" key="5">
    <source>
        <dbReference type="PROSITE" id="PS51063"/>
    </source>
</evidence>
<reference evidence="6" key="1">
    <citation type="journal article" date="2021" name="PeerJ">
        <title>Extensive microbial diversity within the chicken gut microbiome revealed by metagenomics and culture.</title>
        <authorList>
            <person name="Gilroy R."/>
            <person name="Ravi A."/>
            <person name="Getino M."/>
            <person name="Pursley I."/>
            <person name="Horton D.L."/>
            <person name="Alikhan N.F."/>
            <person name="Baker D."/>
            <person name="Gharbi K."/>
            <person name="Hall N."/>
            <person name="Watson M."/>
            <person name="Adriaenssens E.M."/>
            <person name="Foster-Nyarko E."/>
            <person name="Jarju S."/>
            <person name="Secka A."/>
            <person name="Antonio M."/>
            <person name="Oren A."/>
            <person name="Chaudhuri R.R."/>
            <person name="La Ragione R."/>
            <person name="Hildebrand F."/>
            <person name="Pallen M.J."/>
        </authorList>
    </citation>
    <scope>NUCLEOTIDE SEQUENCE</scope>
    <source>
        <strain evidence="6">CHK33-7979</strain>
    </source>
</reference>
<dbReference type="SMART" id="SM00100">
    <property type="entry name" value="cNMP"/>
    <property type="match status" value="1"/>
</dbReference>
<evidence type="ECO:0000313" key="7">
    <source>
        <dbReference type="Proteomes" id="UP000886824"/>
    </source>
</evidence>
<gene>
    <name evidence="6" type="ORF">H9826_04300</name>
</gene>
<dbReference type="GO" id="GO:0003677">
    <property type="term" value="F:DNA binding"/>
    <property type="evidence" value="ECO:0007669"/>
    <property type="project" value="UniProtKB-KW"/>
</dbReference>
<organism evidence="6 7">
    <name type="scientific">Candidatus Intestinimonas merdavium</name>
    <dbReference type="NCBI Taxonomy" id="2838622"/>
    <lineage>
        <taxon>Bacteria</taxon>
        <taxon>Bacillati</taxon>
        <taxon>Bacillota</taxon>
        <taxon>Clostridia</taxon>
        <taxon>Eubacteriales</taxon>
        <taxon>Intestinimonas</taxon>
    </lineage>
</organism>
<dbReference type="InterPro" id="IPR014710">
    <property type="entry name" value="RmlC-like_jellyroll"/>
</dbReference>
<dbReference type="SUPFAM" id="SSF51206">
    <property type="entry name" value="cAMP-binding domain-like"/>
    <property type="match status" value="1"/>
</dbReference>
<accession>A0A9D2CE66</accession>
<reference evidence="6" key="2">
    <citation type="submission" date="2021-04" db="EMBL/GenBank/DDBJ databases">
        <authorList>
            <person name="Gilroy R."/>
        </authorList>
    </citation>
    <scope>NUCLEOTIDE SEQUENCE</scope>
    <source>
        <strain evidence="6">CHK33-7979</strain>
    </source>
</reference>
<dbReference type="Gene3D" id="2.60.120.10">
    <property type="entry name" value="Jelly Rolls"/>
    <property type="match status" value="1"/>
</dbReference>
<keyword evidence="3" id="KW-0804">Transcription</keyword>
<comment type="caution">
    <text evidence="6">The sequence shown here is derived from an EMBL/GenBank/DDBJ whole genome shotgun (WGS) entry which is preliminary data.</text>
</comment>
<feature type="domain" description="HTH crp-type" evidence="5">
    <location>
        <begin position="156"/>
        <end position="224"/>
    </location>
</feature>
<dbReference type="SUPFAM" id="SSF46785">
    <property type="entry name" value="Winged helix' DNA-binding domain"/>
    <property type="match status" value="1"/>
</dbReference>